<evidence type="ECO:0000313" key="3">
    <source>
        <dbReference type="Proteomes" id="UP000245431"/>
    </source>
</evidence>
<dbReference type="Proteomes" id="UP000245431">
    <property type="component" value="Chromosome PVE_r2"/>
</dbReference>
<name>A0A1D3K962_PSEVE</name>
<gene>
    <name evidence="2" type="ORF">PVE_R2G0825</name>
</gene>
<dbReference type="InterPro" id="IPR011979">
    <property type="entry name" value="Antitox_Xre"/>
</dbReference>
<proteinExistence type="predicted"/>
<organism evidence="2 3">
    <name type="scientific">Pseudomonas veronii 1YdBTEX2</name>
    <dbReference type="NCBI Taxonomy" id="1295141"/>
    <lineage>
        <taxon>Bacteria</taxon>
        <taxon>Pseudomonadati</taxon>
        <taxon>Pseudomonadota</taxon>
        <taxon>Gammaproteobacteria</taxon>
        <taxon>Pseudomonadales</taxon>
        <taxon>Pseudomonadaceae</taxon>
        <taxon>Pseudomonas</taxon>
    </lineage>
</organism>
<evidence type="ECO:0000259" key="1">
    <source>
        <dbReference type="Pfam" id="PF09722"/>
    </source>
</evidence>
<dbReference type="EMBL" id="LT599584">
    <property type="protein sequence ID" value="SBW84850.1"/>
    <property type="molecule type" value="Genomic_DNA"/>
</dbReference>
<feature type="domain" description="Antitoxin Xre/MbcA/ParS-like toxin-binding" evidence="1">
    <location>
        <begin position="97"/>
        <end position="141"/>
    </location>
</feature>
<dbReference type="Pfam" id="PF09722">
    <property type="entry name" value="Xre_MbcA_ParS_C"/>
    <property type="match status" value="1"/>
</dbReference>
<protein>
    <recommendedName>
        <fullName evidence="1">Antitoxin Xre/MbcA/ParS-like toxin-binding domain-containing protein</fullName>
    </recommendedName>
</protein>
<dbReference type="AlphaFoldDB" id="A0A1D3K962"/>
<dbReference type="InterPro" id="IPR024467">
    <property type="entry name" value="Xre/MbcA/ParS-like_toxin-bd"/>
</dbReference>
<dbReference type="RefSeq" id="WP_017849609.1">
    <property type="nucleotide sequence ID" value="NZ_AOUH01000059.1"/>
</dbReference>
<reference evidence="3" key="1">
    <citation type="submission" date="2016-07" db="EMBL/GenBank/DDBJ databases">
        <authorList>
            <person name="Florea S."/>
            <person name="Webb J.S."/>
            <person name="Jaromczyk J."/>
            <person name="Schardl C.L."/>
        </authorList>
    </citation>
    <scope>NUCLEOTIDE SEQUENCE [LARGE SCALE GENOMIC DNA]</scope>
    <source>
        <strain evidence="3">1YdBTEX2</strain>
    </source>
</reference>
<accession>A0A1D3K962</accession>
<sequence>MLAELLPKPVYRHYRRHLGVSLQIGVGASEQENHEIIAAGFAAERFKLLSESGVYDAVALEKIMPVGTLNARLARRQRLNLDESDRLFRLAHVTAMAEALFGDVKKAQRWLSKPKQRFAKEQPLALLSTTQGTRMVEKLLIQVCRGDGLITGALIFGGKSMSHATSVLQKPTLQGGNSSWPL</sequence>
<evidence type="ECO:0000313" key="2">
    <source>
        <dbReference type="EMBL" id="SBW84850.1"/>
    </source>
</evidence>
<dbReference type="NCBIfam" id="TIGR02293">
    <property type="entry name" value="TAS_TIGR02293"/>
    <property type="match status" value="1"/>
</dbReference>